<keyword evidence="2" id="KW-0158">Chromosome</keyword>
<evidence type="ECO:0000256" key="4">
    <source>
        <dbReference type="ARBA" id="ARBA00023269"/>
    </source>
</evidence>
<dbReference type="CDD" id="cd22912">
    <property type="entry name" value="HFD_H4"/>
    <property type="match status" value="1"/>
</dbReference>
<dbReference type="PANTHER" id="PTHR10484">
    <property type="entry name" value="HISTONE H4"/>
    <property type="match status" value="1"/>
</dbReference>
<reference evidence="5" key="1">
    <citation type="journal article" date="2019" name="MBio">
        <title>Virus Genomes from Deep Sea Sediments Expand the Ocean Megavirome and Support Independent Origins of Viral Gigantism.</title>
        <authorList>
            <person name="Backstrom D."/>
            <person name="Yutin N."/>
            <person name="Jorgensen S.L."/>
            <person name="Dharamshi J."/>
            <person name="Homa F."/>
            <person name="Zaremba-Niedwiedzka K."/>
            <person name="Spang A."/>
            <person name="Wolf Y.I."/>
            <person name="Koonin E.V."/>
            <person name="Ettema T.J."/>
        </authorList>
    </citation>
    <scope>NUCLEOTIDE SEQUENCE</scope>
</reference>
<organism evidence="5">
    <name type="scientific">Marseillevirus LCMAC102</name>
    <dbReference type="NCBI Taxonomy" id="2506603"/>
    <lineage>
        <taxon>Viruses</taxon>
        <taxon>Varidnaviria</taxon>
        <taxon>Bamfordvirae</taxon>
        <taxon>Nucleocytoviricota</taxon>
        <taxon>Megaviricetes</taxon>
        <taxon>Pimascovirales</taxon>
        <taxon>Pimascovirales incertae sedis</taxon>
        <taxon>Marseilleviridae</taxon>
    </lineage>
</organism>
<accession>A0A481YUI9</accession>
<dbReference type="PRINTS" id="PR00623">
    <property type="entry name" value="HISTONEH4"/>
</dbReference>
<evidence type="ECO:0000256" key="2">
    <source>
        <dbReference type="ARBA" id="ARBA00022454"/>
    </source>
</evidence>
<dbReference type="SUPFAM" id="SSF47113">
    <property type="entry name" value="Histone-fold"/>
    <property type="match status" value="1"/>
</dbReference>
<dbReference type="GO" id="GO:0030527">
    <property type="term" value="F:structural constituent of chromatin"/>
    <property type="evidence" value="ECO:0007669"/>
    <property type="project" value="InterPro"/>
</dbReference>
<evidence type="ECO:0000256" key="3">
    <source>
        <dbReference type="ARBA" id="ARBA00023125"/>
    </source>
</evidence>
<evidence type="ECO:0000256" key="1">
    <source>
        <dbReference type="ARBA" id="ARBA00004286"/>
    </source>
</evidence>
<dbReference type="Gene3D" id="1.10.20.10">
    <property type="entry name" value="Histone, subunit A"/>
    <property type="match status" value="1"/>
</dbReference>
<name>A0A481YUI9_9VIRU</name>
<keyword evidence="4" id="KW-0544">Nucleosome core</keyword>
<dbReference type="InterPro" id="IPR001951">
    <property type="entry name" value="Histone_H4"/>
</dbReference>
<dbReference type="GO" id="GO:0003677">
    <property type="term" value="F:DNA binding"/>
    <property type="evidence" value="ECO:0007669"/>
    <property type="project" value="UniProtKB-KW"/>
</dbReference>
<dbReference type="InterPro" id="IPR009072">
    <property type="entry name" value="Histone-fold"/>
</dbReference>
<comment type="subcellular location">
    <subcellularLocation>
        <location evidence="1">Chromosome</location>
    </subcellularLocation>
</comment>
<evidence type="ECO:0000313" key="5">
    <source>
        <dbReference type="EMBL" id="QBK86551.1"/>
    </source>
</evidence>
<dbReference type="EMBL" id="MK500334">
    <property type="protein sequence ID" value="QBK86551.1"/>
    <property type="molecule type" value="Genomic_DNA"/>
</dbReference>
<dbReference type="GO" id="GO:0046982">
    <property type="term" value="F:protein heterodimerization activity"/>
    <property type="evidence" value="ECO:0007669"/>
    <property type="project" value="InterPro"/>
</dbReference>
<keyword evidence="3" id="KW-0238">DNA-binding</keyword>
<protein>
    <recommendedName>
        <fullName evidence="6">Histone-like protein</fullName>
    </recommendedName>
</protein>
<sequence>MAAKGGFGKAPQRKSKIVFSDNIQGLTKPAFERIARKAGVKSMSGLCKEELRGVVLSKMRPLIEDAVIFTKNRNASTISVNDVLEAIKNQKQNFAFSTAIKKKGLKRC</sequence>
<proteinExistence type="predicted"/>
<gene>
    <name evidence="5" type="ORF">LCMAC102_03460</name>
</gene>
<evidence type="ECO:0008006" key="6">
    <source>
        <dbReference type="Google" id="ProtNLM"/>
    </source>
</evidence>